<dbReference type="Proteomes" id="UP001642502">
    <property type="component" value="Unassembled WGS sequence"/>
</dbReference>
<comment type="caution">
    <text evidence="3">The sequence shown here is derived from an EMBL/GenBank/DDBJ whole genome shotgun (WGS) entry which is preliminary data.</text>
</comment>
<dbReference type="InterPro" id="IPR001810">
    <property type="entry name" value="F-box_dom"/>
</dbReference>
<feature type="compositionally biased region" description="Acidic residues" evidence="1">
    <location>
        <begin position="519"/>
        <end position="531"/>
    </location>
</feature>
<evidence type="ECO:0000313" key="3">
    <source>
        <dbReference type="EMBL" id="CAK7271898.1"/>
    </source>
</evidence>
<name>A0ABP0DUC4_9PEZI</name>
<reference evidence="3 4" key="1">
    <citation type="submission" date="2024-01" db="EMBL/GenBank/DDBJ databases">
        <authorList>
            <person name="Allen C."/>
            <person name="Tagirdzhanova G."/>
        </authorList>
    </citation>
    <scope>NUCLEOTIDE SEQUENCE [LARGE SCALE GENOMIC DNA]</scope>
    <source>
        <strain evidence="3 4">CBS 119000</strain>
    </source>
</reference>
<feature type="domain" description="F-box" evidence="2">
    <location>
        <begin position="14"/>
        <end position="63"/>
    </location>
</feature>
<protein>
    <recommendedName>
        <fullName evidence="2">F-box domain-containing protein</fullName>
    </recommendedName>
</protein>
<accession>A0ABP0DUC4</accession>
<dbReference type="PROSITE" id="PS50181">
    <property type="entry name" value="FBOX"/>
    <property type="match status" value="1"/>
</dbReference>
<sequence length="531" mass="59991">MAFVQARPSRVLGRDRLSRLPMKLVLRITRDLTTTELCAVRSCSRALERALRHFFAHELFRRKQFMFTDFSLQTLLAIAQHPLLSQTLRHVSFGLEEFVVIRQVPPEGEKQSVDLVLAAAQQKALLANGRALQLLAAALSLLPNLETVQLRDYPSYTRFRDGPLEAWSSYGVWRTRKQVGDDAGRFLKKSFDPDFTSQAFLLVMAALAQSNARPANIEVLIHSKWAGLKDFAFDLSPMPRLNLPGVSAGNGADVDTLAILAGLRRVHLKLQFLFDQSGVGPLDLDDNPMFSQFQQAVVEALPIYVWLAHCPNIRWLRLNLHMTVRPYNNVFLGQLGEPLPAYYPLPAGSTASREIPLPFASHLRRLDLGVACCKRVVLENLLNHFPALEHLSLFRFSLTYDQPDENPDLIWHNFLDALAESPLGRQLTQLTLIKLGIVVHTDNFKCGHKTHLVLFYEDYADAYYVAEPGTSLLSWLHTLPMYIEPTHNSEDEDADADFDDPGSESDIYSDFMSDKLDESDFDDEDGEEDKS</sequence>
<keyword evidence="4" id="KW-1185">Reference proteome</keyword>
<dbReference type="EMBL" id="CAWUON010000079">
    <property type="protein sequence ID" value="CAK7271898.1"/>
    <property type="molecule type" value="Genomic_DNA"/>
</dbReference>
<feature type="compositionally biased region" description="Acidic residues" evidence="1">
    <location>
        <begin position="490"/>
        <end position="503"/>
    </location>
</feature>
<organism evidence="3 4">
    <name type="scientific">Sporothrix epigloea</name>
    <dbReference type="NCBI Taxonomy" id="1892477"/>
    <lineage>
        <taxon>Eukaryota</taxon>
        <taxon>Fungi</taxon>
        <taxon>Dikarya</taxon>
        <taxon>Ascomycota</taxon>
        <taxon>Pezizomycotina</taxon>
        <taxon>Sordariomycetes</taxon>
        <taxon>Sordariomycetidae</taxon>
        <taxon>Ophiostomatales</taxon>
        <taxon>Ophiostomataceae</taxon>
        <taxon>Sporothrix</taxon>
    </lineage>
</organism>
<proteinExistence type="predicted"/>
<gene>
    <name evidence="3" type="ORF">SEPCBS119000_004842</name>
</gene>
<evidence type="ECO:0000256" key="1">
    <source>
        <dbReference type="SAM" id="MobiDB-lite"/>
    </source>
</evidence>
<evidence type="ECO:0000313" key="4">
    <source>
        <dbReference type="Proteomes" id="UP001642502"/>
    </source>
</evidence>
<evidence type="ECO:0000259" key="2">
    <source>
        <dbReference type="PROSITE" id="PS50181"/>
    </source>
</evidence>
<feature type="region of interest" description="Disordered" evidence="1">
    <location>
        <begin position="486"/>
        <end position="531"/>
    </location>
</feature>